<gene>
    <name evidence="4" type="ORF">THAOC_10647</name>
</gene>
<feature type="coiled-coil region" evidence="2">
    <location>
        <begin position="484"/>
        <end position="511"/>
    </location>
</feature>
<proteinExistence type="predicted"/>
<evidence type="ECO:0000313" key="4">
    <source>
        <dbReference type="EMBL" id="EJK68197.1"/>
    </source>
</evidence>
<dbReference type="GO" id="GO:0003677">
    <property type="term" value="F:DNA binding"/>
    <property type="evidence" value="ECO:0007669"/>
    <property type="project" value="InterPro"/>
</dbReference>
<feature type="compositionally biased region" description="Basic and acidic residues" evidence="3">
    <location>
        <begin position="1"/>
        <end position="16"/>
    </location>
</feature>
<dbReference type="OrthoDB" id="5950681at2759"/>
<dbReference type="PANTHER" id="PTHR34605">
    <property type="entry name" value="PHAGE_INTEGRASE DOMAIN-CONTAINING PROTEIN"/>
    <property type="match status" value="1"/>
</dbReference>
<dbReference type="SUPFAM" id="SSF56349">
    <property type="entry name" value="DNA breaking-rejoining enzymes"/>
    <property type="match status" value="1"/>
</dbReference>
<comment type="caution">
    <text evidence="4">The sequence shown here is derived from an EMBL/GenBank/DDBJ whole genome shotgun (WGS) entry which is preliminary data.</text>
</comment>
<dbReference type="GO" id="GO:0015074">
    <property type="term" value="P:DNA integration"/>
    <property type="evidence" value="ECO:0007669"/>
    <property type="project" value="InterPro"/>
</dbReference>
<evidence type="ECO:0000256" key="1">
    <source>
        <dbReference type="ARBA" id="ARBA00023172"/>
    </source>
</evidence>
<dbReference type="Gene3D" id="1.10.443.10">
    <property type="entry name" value="Intergrase catalytic core"/>
    <property type="match status" value="1"/>
</dbReference>
<feature type="region of interest" description="Disordered" evidence="3">
    <location>
        <begin position="140"/>
        <end position="221"/>
    </location>
</feature>
<feature type="compositionally biased region" description="Acidic residues" evidence="3">
    <location>
        <begin position="867"/>
        <end position="884"/>
    </location>
</feature>
<sequence>MKGAAEGDDRAGRPLPREGVAAANDRGRSRSAAVGRAALISLQRLRPMSADNFNSGWEHQPGCLQSKRLKISAKIGNFRGVQLHKPHDAWSQGVSLPLAFDCCGMKVPCPPQQADRTPGWLQQQVSAAFSRLESISMVGKKAAARKRGAAARRSSAPKKARRTRRTKLNRLSNDVEDSDKDEATATEDEASDSESSKGRGTTSKIPKPASKGKTAYEGKPTLSDALGSKMVRNTVMHKLVEDITEDKDDADSELRDLLFDNNLTTMLIMVPGSAYPLLAHSVFQYNSRARQADENHRDIIIFIGDRTMVGDPTGFIMDVDTKLEIEVECIDDDEGISDFIQDVKNDGKLLVQSESASASSNMKTKQVVFMMPVNDNVADYVAKESPSLYDLDAWINAEDNDKVEDSEAAALNDWIQVAVQTDTAGKKKRKSSIIAHEFQPITGPSEELVKAMESRLDVTMGCAPESTKNQPREARGATWDVQLEQRFEAQERRLREDAKRLQSDKDSWSDQKWARWCAWSGQGTKHQCSPTLKKLSECKDADDGLTILQNGWITTAYHLRLRQTSDAISKDIIDMLMKGQPVPAAASIVPIEANVPKTFSHMTCVLMTSAQREELARQERAVQLSVQSRTLDEARRLEEKEISGKLAKPPPSTYRESVQVYEDAHIRAANLLTEDSELTKLYAELGIVLRRIAPFADDIPAETWVALSAHVYYDENQFFAVKASEADVIDGTNLPQCVMGSAGVLQTLLVTRTVPPIHNPLPTWKASRKTPRDPPNRNQEGGEGRDHTSRYDVASVPPEVATIMRPYWKTKRALAFGKICTDAGINFTSLPTAFTGKCYNKFLAREKVVLRRGVKKRIPPDKWPTTGDEDENVASDDVDNDETNENNVLLFGGNGEYKSRLPPKLESWPLPQPMCPNPWNRASDAEEEICVTSDPIKDDQKQPSRESVSRAVWDKPGPPNSVQLGNTSRGPLERDKLVTETSRSERDKLVQTSRSSFNRVQLGDTSRGPLKRDKLVTETSRLTPERDKLVTETSRSSFNRVQLGDTSRGPLDCDKLVTETSRLNFNQPRAVPWKVTTEREPLPVVETVPIDFRGGMCPTDLATNHPAFRTLQQYATQGCPANTGRHWTKDEMHAAVERGNHDSAKERDAIESYQEEIKEKVRSGQARVVLWDDIKDDPPEQLKISPLAMIPHKSRKFRAILNLSFGLRMSTHTVPSVNESTQKESPDGTLDQLGSVLPRLIAAVAQTADDEVVFFAKYDIKDGFWRMSVEEGAEYNFAYVMPQAEGEPVRIVIPTQLQMGWTESPSYFCAATETARDIAEIYAKADKLEPHYLEEYTKLEDDFKHLPSGGLSGDLAHCFEVFVDDFIGAAIPRTKEDLTHLSRALLHAIHDIFPASPDDPENDPESLKKLKKREGAWAVRKDILGWELQGKDKTVQLDEGKYDKLMTLTKEALRSKSGMPFNQYEKMLGKMRHASWGVPGSNGLFTPFNRVIAQKPKTVWFRQKSALTIALRDWRSIFKESLKTPTHVRQLVRGEPNIAGIVDASGEGVGGVIFGMTDDVVPTVFRFEWPEEVKRQLQTENNPNGTITNSDLEMAGLVFLWLMIEHVAPKLYHKHIVLLSDNSPSVAWIDKMASKRSVPAGELLRVLARPIVANVSAEYKDIIKDLSLTADAGIRNSRLEETSNVSDKYWRHWVKLAGIMELDPYLDPGKVTYNERVRALTIFGAAVRQGLYGNCQQTASGTVSTAISAVGQEIAMAGGSDFNPVKISGTNKFLHPIDRMLKGFRNEDPATVKKLPIEVDVPELLVKCAAKEGATAQEKRVADLTLVAFYYLLRVGEYTSRYRNSKEKTNRGRSGKKKRKENYAVDIMSADGATLLLTDQKNGWKNVCIHQQITGHAKLCPVRALGRIIVDIRSFTTASTEWLSAFQGKKGTQHVTPKDVSRALKAAARELKYEEERGIPIDRIDTHSLRAGGANALSLAGFSEHQIQKMGRWRSATFKEYISDQLSNFTDGMSKAMSTTFQFVNIAAGTLRDVTGALAPAAA</sequence>
<reference evidence="4 5" key="1">
    <citation type="journal article" date="2012" name="Genome Biol.">
        <title>Genome and low-iron response of an oceanic diatom adapted to chronic iron limitation.</title>
        <authorList>
            <person name="Lommer M."/>
            <person name="Specht M."/>
            <person name="Roy A.S."/>
            <person name="Kraemer L."/>
            <person name="Andreson R."/>
            <person name="Gutowska M.A."/>
            <person name="Wolf J."/>
            <person name="Bergner S.V."/>
            <person name="Schilhabel M.B."/>
            <person name="Klostermeier U.C."/>
            <person name="Beiko R.G."/>
            <person name="Rosenstiel P."/>
            <person name="Hippler M."/>
            <person name="Laroche J."/>
        </authorList>
    </citation>
    <scope>NUCLEOTIDE SEQUENCE [LARGE SCALE GENOMIC DNA]</scope>
    <source>
        <strain evidence="4 5">CCMP1005</strain>
    </source>
</reference>
<name>K0TCL7_THAOC</name>
<dbReference type="EMBL" id="AGNL01011811">
    <property type="protein sequence ID" value="EJK68197.1"/>
    <property type="molecule type" value="Genomic_DNA"/>
</dbReference>
<feature type="compositionally biased region" description="Acidic residues" evidence="3">
    <location>
        <begin position="174"/>
        <end position="192"/>
    </location>
</feature>
<dbReference type="InterPro" id="IPR043502">
    <property type="entry name" value="DNA/RNA_pol_sf"/>
</dbReference>
<keyword evidence="5" id="KW-1185">Reference proteome</keyword>
<feature type="compositionally biased region" description="Polar residues" evidence="3">
    <location>
        <begin position="960"/>
        <end position="969"/>
    </location>
</feature>
<accession>K0TCL7</accession>
<feature type="compositionally biased region" description="Basic and acidic residues" evidence="3">
    <location>
        <begin position="935"/>
        <end position="948"/>
    </location>
</feature>
<keyword evidence="1" id="KW-0233">DNA recombination</keyword>
<feature type="region of interest" description="Disordered" evidence="3">
    <location>
        <begin position="760"/>
        <end position="791"/>
    </location>
</feature>
<dbReference type="InterPro" id="IPR013762">
    <property type="entry name" value="Integrase-like_cat_sf"/>
</dbReference>
<dbReference type="Proteomes" id="UP000266841">
    <property type="component" value="Unassembled WGS sequence"/>
</dbReference>
<dbReference type="SUPFAM" id="SSF56672">
    <property type="entry name" value="DNA/RNA polymerases"/>
    <property type="match status" value="1"/>
</dbReference>
<feature type="compositionally biased region" description="Basic residues" evidence="3">
    <location>
        <begin position="142"/>
        <end position="168"/>
    </location>
</feature>
<dbReference type="InterPro" id="IPR052925">
    <property type="entry name" value="Phage_Integrase-like_Recomb"/>
</dbReference>
<evidence type="ECO:0000313" key="5">
    <source>
        <dbReference type="Proteomes" id="UP000266841"/>
    </source>
</evidence>
<feature type="region of interest" description="Disordered" evidence="3">
    <location>
        <begin position="1"/>
        <end position="32"/>
    </location>
</feature>
<feature type="region of interest" description="Disordered" evidence="3">
    <location>
        <begin position="860"/>
        <end position="886"/>
    </location>
</feature>
<protein>
    <recommendedName>
        <fullName evidence="6">Tyr recombinase domain-containing protein</fullName>
    </recommendedName>
</protein>
<feature type="compositionally biased region" description="Basic and acidic residues" evidence="3">
    <location>
        <begin position="971"/>
        <end position="989"/>
    </location>
</feature>
<dbReference type="GO" id="GO:0006310">
    <property type="term" value="P:DNA recombination"/>
    <property type="evidence" value="ECO:0007669"/>
    <property type="project" value="UniProtKB-KW"/>
</dbReference>
<keyword evidence="2" id="KW-0175">Coiled coil</keyword>
<feature type="compositionally biased region" description="Basic and acidic residues" evidence="3">
    <location>
        <begin position="770"/>
        <end position="790"/>
    </location>
</feature>
<evidence type="ECO:0000256" key="2">
    <source>
        <dbReference type="SAM" id="Coils"/>
    </source>
</evidence>
<dbReference type="InterPro" id="IPR011010">
    <property type="entry name" value="DNA_brk_join_enz"/>
</dbReference>
<dbReference type="PANTHER" id="PTHR34605:SF4">
    <property type="entry name" value="DNA ADENINE METHYLTRANSFERASE"/>
    <property type="match status" value="1"/>
</dbReference>
<feature type="region of interest" description="Disordered" evidence="3">
    <location>
        <begin position="933"/>
        <end position="995"/>
    </location>
</feature>
<evidence type="ECO:0000256" key="3">
    <source>
        <dbReference type="SAM" id="MobiDB-lite"/>
    </source>
</evidence>
<organism evidence="4 5">
    <name type="scientific">Thalassiosira oceanica</name>
    <name type="common">Marine diatom</name>
    <dbReference type="NCBI Taxonomy" id="159749"/>
    <lineage>
        <taxon>Eukaryota</taxon>
        <taxon>Sar</taxon>
        <taxon>Stramenopiles</taxon>
        <taxon>Ochrophyta</taxon>
        <taxon>Bacillariophyta</taxon>
        <taxon>Coscinodiscophyceae</taxon>
        <taxon>Thalassiosirophycidae</taxon>
        <taxon>Thalassiosirales</taxon>
        <taxon>Thalassiosiraceae</taxon>
        <taxon>Thalassiosira</taxon>
    </lineage>
</organism>
<evidence type="ECO:0008006" key="6">
    <source>
        <dbReference type="Google" id="ProtNLM"/>
    </source>
</evidence>